<proteinExistence type="predicted"/>
<organism evidence="2 3">
    <name type="scientific">Pseudomonas phage PPSC2</name>
    <dbReference type="NCBI Taxonomy" id="2041350"/>
    <lineage>
        <taxon>Viruses</taxon>
        <taxon>Duplodnaviria</taxon>
        <taxon>Heunggongvirae</taxon>
        <taxon>Uroviricota</taxon>
        <taxon>Caudoviricetes</taxon>
        <taxon>Vandenendeviridae</taxon>
        <taxon>Gorskivirinae</taxon>
        <taxon>Shenlongvirus</taxon>
        <taxon>Shenlongvirus PPSC2</taxon>
    </lineage>
</organism>
<dbReference type="Proteomes" id="UP000244827">
    <property type="component" value="Segment"/>
</dbReference>
<keyword evidence="3" id="KW-1185">Reference proteome</keyword>
<sequence>MKAEILRKFDSLLSHLNSEENEMAAELREKLEEALTTKTMYIIAGGTDGYVTIDWFGSEEEAQDAIDEDEESYGGMDSGPTEIEVPSWLYK</sequence>
<protein>
    <submittedName>
        <fullName evidence="2">Putative tail spike protein</fullName>
    </submittedName>
</protein>
<reference evidence="2 3" key="1">
    <citation type="journal article" date="2018" name="Arch. Virol.">
        <title>Genomic characterization and phylogenetic analysis of the novel Pseudomonas phage PPSC2.</title>
        <authorList>
            <person name="Wu X."/>
            <person name="Wu Y."/>
            <person name="Tang Y."/>
            <person name="Gan B."/>
        </authorList>
    </citation>
    <scope>NUCLEOTIDE SEQUENCE [LARGE SCALE GENOMIC DNA]</scope>
</reference>
<name>A0A2R2YAM3_9CAUD</name>
<feature type="region of interest" description="Disordered" evidence="1">
    <location>
        <begin position="64"/>
        <end position="91"/>
    </location>
</feature>
<evidence type="ECO:0000256" key="1">
    <source>
        <dbReference type="SAM" id="MobiDB-lite"/>
    </source>
</evidence>
<evidence type="ECO:0000313" key="3">
    <source>
        <dbReference type="Proteomes" id="UP000244827"/>
    </source>
</evidence>
<evidence type="ECO:0000313" key="2">
    <source>
        <dbReference type="EMBL" id="ATN92816.1"/>
    </source>
</evidence>
<dbReference type="EMBL" id="MF893340">
    <property type="protein sequence ID" value="ATN92816.1"/>
    <property type="molecule type" value="Genomic_DNA"/>
</dbReference>
<accession>A0A2R2YAM3</accession>
<gene>
    <name evidence="2" type="ORF">PPSC2_53</name>
</gene>